<dbReference type="RefSeq" id="WP_377936680.1">
    <property type="nucleotide sequence ID" value="NZ_JBHUEA010000041.1"/>
</dbReference>
<dbReference type="Gene3D" id="3.80.30.30">
    <property type="match status" value="1"/>
</dbReference>
<dbReference type="CDD" id="cd01335">
    <property type="entry name" value="Radical_SAM"/>
    <property type="match status" value="1"/>
</dbReference>
<accession>A0ABW4LHW6</accession>
<dbReference type="PANTHER" id="PTHR43432:SF3">
    <property type="entry name" value="SLR0285 PROTEIN"/>
    <property type="match status" value="1"/>
</dbReference>
<dbReference type="PANTHER" id="PTHR43432">
    <property type="entry name" value="SLR0285 PROTEIN"/>
    <property type="match status" value="1"/>
</dbReference>
<sequence>MRWQSQQLDAPTDALPGLARIHDLVRTTRTPEFAGMTFYEVRAKSALNRVPGHVPGTPYRWTINPYRGCSHACVYCFARPTHRFLEFDDPAAFDADVVVKVNLAEVLRAELHRRSWRREPVALGTNTDPYQRAEGRYRLMPDVLSALADSGTPISLLTKGSLLRRDLSLLAQAAERVPVDLAMSVAVLDDDLQQRVEPGTPSATARLATVRAARDAGLECGVFLMPVLPYLTDSVEHLGRALDAIAAARASYVVWTALYLKPGVKAWWVSWLQRERPDLVARYARLYAEGAYAPKAYRRWLADRIEPLLAERGLVRGAVDSATGTVRSRSTGIVRAVAAGGQPTLF</sequence>
<keyword evidence="3" id="KW-0411">Iron-sulfur</keyword>
<dbReference type="Pfam" id="PF04055">
    <property type="entry name" value="Radical_SAM"/>
    <property type="match status" value="1"/>
</dbReference>
<dbReference type="PROSITE" id="PS51918">
    <property type="entry name" value="RADICAL_SAM"/>
    <property type="match status" value="1"/>
</dbReference>
<keyword evidence="6" id="KW-1185">Reference proteome</keyword>
<evidence type="ECO:0000313" key="6">
    <source>
        <dbReference type="Proteomes" id="UP001597347"/>
    </source>
</evidence>
<dbReference type="NCBIfam" id="NF038135">
    <property type="entry name" value="rSAM_Rv2578c"/>
    <property type="match status" value="1"/>
</dbReference>
<protein>
    <submittedName>
        <fullName evidence="5">Rv2578c family radical SAM protein</fullName>
    </submittedName>
</protein>
<dbReference type="SMART" id="SM00729">
    <property type="entry name" value="Elp3"/>
    <property type="match status" value="1"/>
</dbReference>
<dbReference type="InterPro" id="IPR007197">
    <property type="entry name" value="rSAM"/>
</dbReference>
<dbReference type="InterPro" id="IPR006638">
    <property type="entry name" value="Elp3/MiaA/NifB-like_rSAM"/>
</dbReference>
<gene>
    <name evidence="5" type="ORF">ACFSBI_15955</name>
</gene>
<keyword evidence="1" id="KW-0479">Metal-binding</keyword>
<comment type="caution">
    <text evidence="5">The sequence shown here is derived from an EMBL/GenBank/DDBJ whole genome shotgun (WGS) entry which is preliminary data.</text>
</comment>
<reference evidence="6" key="1">
    <citation type="journal article" date="2019" name="Int. J. Syst. Evol. Microbiol.">
        <title>The Global Catalogue of Microorganisms (GCM) 10K type strain sequencing project: providing services to taxonomists for standard genome sequencing and annotation.</title>
        <authorList>
            <consortium name="The Broad Institute Genomics Platform"/>
            <consortium name="The Broad Institute Genome Sequencing Center for Infectious Disease"/>
            <person name="Wu L."/>
            <person name="Ma J."/>
        </authorList>
    </citation>
    <scope>NUCLEOTIDE SEQUENCE [LARGE SCALE GENOMIC DNA]</scope>
    <source>
        <strain evidence="6">CGMCC 1.12471</strain>
    </source>
</reference>
<dbReference type="SUPFAM" id="SSF102114">
    <property type="entry name" value="Radical SAM enzymes"/>
    <property type="match status" value="1"/>
</dbReference>
<dbReference type="InterPro" id="IPR040086">
    <property type="entry name" value="MJ0683-like"/>
</dbReference>
<organism evidence="5 6">
    <name type="scientific">Amnibacterium endophyticum</name>
    <dbReference type="NCBI Taxonomy" id="2109337"/>
    <lineage>
        <taxon>Bacteria</taxon>
        <taxon>Bacillati</taxon>
        <taxon>Actinomycetota</taxon>
        <taxon>Actinomycetes</taxon>
        <taxon>Micrococcales</taxon>
        <taxon>Microbacteriaceae</taxon>
        <taxon>Amnibacterium</taxon>
    </lineage>
</organism>
<feature type="domain" description="Radical SAM core" evidence="4">
    <location>
        <begin position="55"/>
        <end position="304"/>
    </location>
</feature>
<dbReference type="InterPro" id="IPR058240">
    <property type="entry name" value="rSAM_sf"/>
</dbReference>
<dbReference type="SFLD" id="SFLDG01084">
    <property type="entry name" value="Uncharacterised_Radical_SAM_Su"/>
    <property type="match status" value="1"/>
</dbReference>
<evidence type="ECO:0000256" key="1">
    <source>
        <dbReference type="ARBA" id="ARBA00022723"/>
    </source>
</evidence>
<name>A0ABW4LHW6_9MICO</name>
<dbReference type="SFLD" id="SFLDS00029">
    <property type="entry name" value="Radical_SAM"/>
    <property type="match status" value="1"/>
</dbReference>
<evidence type="ECO:0000256" key="3">
    <source>
        <dbReference type="ARBA" id="ARBA00023014"/>
    </source>
</evidence>
<evidence type="ECO:0000313" key="5">
    <source>
        <dbReference type="EMBL" id="MFD1723045.1"/>
    </source>
</evidence>
<dbReference type="Proteomes" id="UP001597347">
    <property type="component" value="Unassembled WGS sequence"/>
</dbReference>
<keyword evidence="2" id="KW-0408">Iron</keyword>
<proteinExistence type="predicted"/>
<evidence type="ECO:0000259" key="4">
    <source>
        <dbReference type="PROSITE" id="PS51918"/>
    </source>
</evidence>
<evidence type="ECO:0000256" key="2">
    <source>
        <dbReference type="ARBA" id="ARBA00023004"/>
    </source>
</evidence>
<dbReference type="EMBL" id="JBHUEA010000041">
    <property type="protein sequence ID" value="MFD1723045.1"/>
    <property type="molecule type" value="Genomic_DNA"/>
</dbReference>